<dbReference type="InterPro" id="IPR012337">
    <property type="entry name" value="RNaseH-like_sf"/>
</dbReference>
<proteinExistence type="predicted"/>
<dbReference type="Proteomes" id="UP000605099">
    <property type="component" value="Unassembled WGS sequence"/>
</dbReference>
<dbReference type="PANTHER" id="PTHR47515:SF1">
    <property type="entry name" value="BLR2054 PROTEIN"/>
    <property type="match status" value="1"/>
</dbReference>
<dbReference type="Pfam" id="PF00665">
    <property type="entry name" value="rve"/>
    <property type="match status" value="1"/>
</dbReference>
<keyword evidence="3" id="KW-1185">Reference proteome</keyword>
<evidence type="ECO:0000313" key="3">
    <source>
        <dbReference type="Proteomes" id="UP000605099"/>
    </source>
</evidence>
<dbReference type="InterPro" id="IPR036397">
    <property type="entry name" value="RNaseH_sf"/>
</dbReference>
<organism evidence="2 3">
    <name type="scientific">Novosphingobium indicum</name>
    <dbReference type="NCBI Taxonomy" id="462949"/>
    <lineage>
        <taxon>Bacteria</taxon>
        <taxon>Pseudomonadati</taxon>
        <taxon>Pseudomonadota</taxon>
        <taxon>Alphaproteobacteria</taxon>
        <taxon>Sphingomonadales</taxon>
        <taxon>Sphingomonadaceae</taxon>
        <taxon>Novosphingobium</taxon>
    </lineage>
</organism>
<dbReference type="PANTHER" id="PTHR47515">
    <property type="entry name" value="LOW CALCIUM RESPONSE LOCUS PROTEIN T"/>
    <property type="match status" value="1"/>
</dbReference>
<dbReference type="EMBL" id="BMLK01000081">
    <property type="protein sequence ID" value="GGN63341.1"/>
    <property type="molecule type" value="Genomic_DNA"/>
</dbReference>
<feature type="domain" description="Integrase catalytic" evidence="1">
    <location>
        <begin position="3"/>
        <end position="100"/>
    </location>
</feature>
<reference evidence="3" key="1">
    <citation type="journal article" date="2019" name="Int. J. Syst. Evol. Microbiol.">
        <title>The Global Catalogue of Microorganisms (GCM) 10K type strain sequencing project: providing services to taxonomists for standard genome sequencing and annotation.</title>
        <authorList>
            <consortium name="The Broad Institute Genomics Platform"/>
            <consortium name="The Broad Institute Genome Sequencing Center for Infectious Disease"/>
            <person name="Wu L."/>
            <person name="Ma J."/>
        </authorList>
    </citation>
    <scope>NUCLEOTIDE SEQUENCE [LARGE SCALE GENOMIC DNA]</scope>
    <source>
        <strain evidence="3">CGMCC 1.6784</strain>
    </source>
</reference>
<sequence>MVLPDGPNQRWSLDFVSDTFACSRRFRILCVVDDYTRECLAIHVQRKLKSDDVLAVLTELFQRHGPPDHIRSDNVLGREAAAENSQKVSLRRSRSALMWF</sequence>
<dbReference type="PROSITE" id="PS50994">
    <property type="entry name" value="INTEGRASE"/>
    <property type="match status" value="1"/>
</dbReference>
<accession>A0ABQ2K3H4</accession>
<dbReference type="SUPFAM" id="SSF53098">
    <property type="entry name" value="Ribonuclease H-like"/>
    <property type="match status" value="1"/>
</dbReference>
<gene>
    <name evidence="2" type="ORF">GCM10011349_47800</name>
</gene>
<dbReference type="Gene3D" id="3.30.420.10">
    <property type="entry name" value="Ribonuclease H-like superfamily/Ribonuclease H"/>
    <property type="match status" value="1"/>
</dbReference>
<evidence type="ECO:0000313" key="2">
    <source>
        <dbReference type="EMBL" id="GGN63341.1"/>
    </source>
</evidence>
<protein>
    <recommendedName>
        <fullName evidence="1">Integrase catalytic domain-containing protein</fullName>
    </recommendedName>
</protein>
<evidence type="ECO:0000259" key="1">
    <source>
        <dbReference type="PROSITE" id="PS50994"/>
    </source>
</evidence>
<name>A0ABQ2K3H4_9SPHN</name>
<dbReference type="InterPro" id="IPR001584">
    <property type="entry name" value="Integrase_cat-core"/>
</dbReference>
<comment type="caution">
    <text evidence="2">The sequence shown here is derived from an EMBL/GenBank/DDBJ whole genome shotgun (WGS) entry which is preliminary data.</text>
</comment>